<dbReference type="InterPro" id="IPR019191">
    <property type="entry name" value="Essential_protein_Yae1_N"/>
</dbReference>
<dbReference type="PANTHER" id="PTHR28532:SF1">
    <property type="entry name" value="ORAL CANCER OVEREXPRESSED 1"/>
    <property type="match status" value="1"/>
</dbReference>
<dbReference type="STRING" id="1051890.A0A3N4M425"/>
<dbReference type="Proteomes" id="UP000267821">
    <property type="component" value="Unassembled WGS sequence"/>
</dbReference>
<dbReference type="InterPro" id="IPR052436">
    <property type="entry name" value="LTO1_adapter"/>
</dbReference>
<dbReference type="OrthoDB" id="48036at2759"/>
<protein>
    <submittedName>
        <fullName evidence="4">DUF1715-domain-containing protein</fullName>
    </submittedName>
</protein>
<organism evidence="4 5">
    <name type="scientific">Terfezia boudieri ATCC MYA-4762</name>
    <dbReference type="NCBI Taxonomy" id="1051890"/>
    <lineage>
        <taxon>Eukaryota</taxon>
        <taxon>Fungi</taxon>
        <taxon>Dikarya</taxon>
        <taxon>Ascomycota</taxon>
        <taxon>Pezizomycotina</taxon>
        <taxon>Pezizomycetes</taxon>
        <taxon>Pezizales</taxon>
        <taxon>Pezizaceae</taxon>
        <taxon>Terfezia</taxon>
    </lineage>
</organism>
<evidence type="ECO:0000256" key="1">
    <source>
        <dbReference type="ARBA" id="ARBA00038090"/>
    </source>
</evidence>
<keyword evidence="5" id="KW-1185">Reference proteome</keyword>
<dbReference type="EMBL" id="ML121529">
    <property type="protein sequence ID" value="RPB28659.1"/>
    <property type="molecule type" value="Genomic_DNA"/>
</dbReference>
<accession>A0A3N4M425</accession>
<dbReference type="InParanoid" id="A0A3N4M425"/>
<evidence type="ECO:0000313" key="4">
    <source>
        <dbReference type="EMBL" id="RPB28659.1"/>
    </source>
</evidence>
<evidence type="ECO:0000313" key="5">
    <source>
        <dbReference type="Proteomes" id="UP000267821"/>
    </source>
</evidence>
<dbReference type="PANTHER" id="PTHR28532">
    <property type="entry name" value="GEO13458P1"/>
    <property type="match status" value="1"/>
</dbReference>
<sequence>METVNDIFDPLLSLEEHYYDHGYNEGLRDGERAGLIEGHLFGLEKGFDNFIELGRLQGRVSVWKARIPPSGADAAHVPTAPITNPRSIKQIHLLETIISSLQTANDEESVGEVEDSLRRGKARMKIVSSMIGEKEPSGNVNAAKGNGSGEPSIEEGNFNKNVRR</sequence>
<feature type="region of interest" description="Disordered" evidence="2">
    <location>
        <begin position="129"/>
        <end position="164"/>
    </location>
</feature>
<dbReference type="Pfam" id="PF09811">
    <property type="entry name" value="Yae1_N"/>
    <property type="match status" value="1"/>
</dbReference>
<dbReference type="FunCoup" id="A0A3N4M425">
    <property type="interactions" value="16"/>
</dbReference>
<evidence type="ECO:0000256" key="2">
    <source>
        <dbReference type="SAM" id="MobiDB-lite"/>
    </source>
</evidence>
<comment type="similarity">
    <text evidence="1">Belongs to the LTO1 family.</text>
</comment>
<reference evidence="4 5" key="1">
    <citation type="journal article" date="2018" name="Nat. Ecol. Evol.">
        <title>Pezizomycetes genomes reveal the molecular basis of ectomycorrhizal truffle lifestyle.</title>
        <authorList>
            <person name="Murat C."/>
            <person name="Payen T."/>
            <person name="Noel B."/>
            <person name="Kuo A."/>
            <person name="Morin E."/>
            <person name="Chen J."/>
            <person name="Kohler A."/>
            <person name="Krizsan K."/>
            <person name="Balestrini R."/>
            <person name="Da Silva C."/>
            <person name="Montanini B."/>
            <person name="Hainaut M."/>
            <person name="Levati E."/>
            <person name="Barry K.W."/>
            <person name="Belfiori B."/>
            <person name="Cichocki N."/>
            <person name="Clum A."/>
            <person name="Dockter R.B."/>
            <person name="Fauchery L."/>
            <person name="Guy J."/>
            <person name="Iotti M."/>
            <person name="Le Tacon F."/>
            <person name="Lindquist E.A."/>
            <person name="Lipzen A."/>
            <person name="Malagnac F."/>
            <person name="Mello A."/>
            <person name="Molinier V."/>
            <person name="Miyauchi S."/>
            <person name="Poulain J."/>
            <person name="Riccioni C."/>
            <person name="Rubini A."/>
            <person name="Sitrit Y."/>
            <person name="Splivallo R."/>
            <person name="Traeger S."/>
            <person name="Wang M."/>
            <person name="Zifcakova L."/>
            <person name="Wipf D."/>
            <person name="Zambonelli A."/>
            <person name="Paolocci F."/>
            <person name="Nowrousian M."/>
            <person name="Ottonello S."/>
            <person name="Baldrian P."/>
            <person name="Spatafora J.W."/>
            <person name="Henrissat B."/>
            <person name="Nagy L.G."/>
            <person name="Aury J.M."/>
            <person name="Wincker P."/>
            <person name="Grigoriev I.V."/>
            <person name="Bonfante P."/>
            <person name="Martin F.M."/>
        </authorList>
    </citation>
    <scope>NUCLEOTIDE SEQUENCE [LARGE SCALE GENOMIC DNA]</scope>
    <source>
        <strain evidence="4 5">ATCC MYA-4762</strain>
    </source>
</reference>
<name>A0A3N4M425_9PEZI</name>
<gene>
    <name evidence="4" type="ORF">L211DRAFT_833641</name>
</gene>
<proteinExistence type="inferred from homology"/>
<feature type="domain" description="Essential protein Yae1 N-terminal" evidence="3">
    <location>
        <begin position="22"/>
        <end position="60"/>
    </location>
</feature>
<dbReference type="AlphaFoldDB" id="A0A3N4M425"/>
<evidence type="ECO:0000259" key="3">
    <source>
        <dbReference type="Pfam" id="PF09811"/>
    </source>
</evidence>